<feature type="compositionally biased region" description="Basic residues" evidence="1">
    <location>
        <begin position="227"/>
        <end position="237"/>
    </location>
</feature>
<feature type="compositionally biased region" description="Low complexity" evidence="1">
    <location>
        <begin position="300"/>
        <end position="311"/>
    </location>
</feature>
<feature type="domain" description="FMR1-interacting protein 1 conserved" evidence="2">
    <location>
        <begin position="148"/>
        <end position="199"/>
    </location>
</feature>
<dbReference type="InterPro" id="IPR039136">
    <property type="entry name" value="NUFIP1-like"/>
</dbReference>
<dbReference type="Proteomes" id="UP000559256">
    <property type="component" value="Unassembled WGS sequence"/>
</dbReference>
<evidence type="ECO:0000256" key="1">
    <source>
        <dbReference type="SAM" id="MobiDB-lite"/>
    </source>
</evidence>
<name>A0A8H5H0Y9_9AGAR</name>
<dbReference type="EMBL" id="JAACJM010000001">
    <property type="protein sequence ID" value="KAF5374956.1"/>
    <property type="molecule type" value="Genomic_DNA"/>
</dbReference>
<organism evidence="3 4">
    <name type="scientific">Tetrapyrgos nigripes</name>
    <dbReference type="NCBI Taxonomy" id="182062"/>
    <lineage>
        <taxon>Eukaryota</taxon>
        <taxon>Fungi</taxon>
        <taxon>Dikarya</taxon>
        <taxon>Basidiomycota</taxon>
        <taxon>Agaricomycotina</taxon>
        <taxon>Agaricomycetes</taxon>
        <taxon>Agaricomycetidae</taxon>
        <taxon>Agaricales</taxon>
        <taxon>Marasmiineae</taxon>
        <taxon>Marasmiaceae</taxon>
        <taxon>Tetrapyrgos</taxon>
    </lineage>
</organism>
<dbReference type="InterPro" id="IPR019496">
    <property type="entry name" value="NUFIP1_cons_dom"/>
</dbReference>
<feature type="compositionally biased region" description="Basic and acidic residues" evidence="1">
    <location>
        <begin position="325"/>
        <end position="335"/>
    </location>
</feature>
<feature type="compositionally biased region" description="Basic and acidic residues" evidence="1">
    <location>
        <begin position="255"/>
        <end position="265"/>
    </location>
</feature>
<feature type="compositionally biased region" description="Acidic residues" evidence="1">
    <location>
        <begin position="289"/>
        <end position="299"/>
    </location>
</feature>
<dbReference type="OrthoDB" id="273070at2759"/>
<keyword evidence="4" id="KW-1185">Reference proteome</keyword>
<dbReference type="AlphaFoldDB" id="A0A8H5H0Y9"/>
<dbReference type="PANTHER" id="PTHR13309:SF0">
    <property type="entry name" value="FMR1-INTERACTING PROTEIN NUFIP1"/>
    <property type="match status" value="1"/>
</dbReference>
<reference evidence="3 4" key="1">
    <citation type="journal article" date="2020" name="ISME J.">
        <title>Uncovering the hidden diversity of litter-decomposition mechanisms in mushroom-forming fungi.</title>
        <authorList>
            <person name="Floudas D."/>
            <person name="Bentzer J."/>
            <person name="Ahren D."/>
            <person name="Johansson T."/>
            <person name="Persson P."/>
            <person name="Tunlid A."/>
        </authorList>
    </citation>
    <scope>NUCLEOTIDE SEQUENCE [LARGE SCALE GENOMIC DNA]</scope>
    <source>
        <strain evidence="3 4">CBS 291.85</strain>
    </source>
</reference>
<evidence type="ECO:0000259" key="2">
    <source>
        <dbReference type="Pfam" id="PF10453"/>
    </source>
</evidence>
<feature type="region of interest" description="Disordered" evidence="1">
    <location>
        <begin position="215"/>
        <end position="356"/>
    </location>
</feature>
<gene>
    <name evidence="3" type="ORF">D9758_000193</name>
</gene>
<accession>A0A8H5H0Y9</accession>
<evidence type="ECO:0000313" key="4">
    <source>
        <dbReference type="Proteomes" id="UP000559256"/>
    </source>
</evidence>
<protein>
    <recommendedName>
        <fullName evidence="2">FMR1-interacting protein 1 conserved domain-containing protein</fullName>
    </recommendedName>
</protein>
<comment type="caution">
    <text evidence="3">The sequence shown here is derived from an EMBL/GenBank/DDBJ whole genome shotgun (WGS) entry which is preliminary data.</text>
</comment>
<proteinExistence type="predicted"/>
<dbReference type="GO" id="GO:0000492">
    <property type="term" value="P:box C/D snoRNP assembly"/>
    <property type="evidence" value="ECO:0007669"/>
    <property type="project" value="TreeGrafter"/>
</dbReference>
<dbReference type="PANTHER" id="PTHR13309">
    <property type="entry name" value="NUCLEAR FRAGILE X MENTAL RETARDATION PROTEIN INTERACTING PROTEIN 1"/>
    <property type="match status" value="1"/>
</dbReference>
<evidence type="ECO:0000313" key="3">
    <source>
        <dbReference type="EMBL" id="KAF5374956.1"/>
    </source>
</evidence>
<dbReference type="GO" id="GO:0005634">
    <property type="term" value="C:nucleus"/>
    <property type="evidence" value="ECO:0007669"/>
    <property type="project" value="TreeGrafter"/>
</dbReference>
<dbReference type="Pfam" id="PF10453">
    <property type="entry name" value="NUFIP1"/>
    <property type="match status" value="1"/>
</dbReference>
<sequence length="421" mass="46734">MPLPPRPNFTPQNHNSYATSQAFHGIPPELANPFPQACSSHYAQAYMQNYAPQPLTTPEGYTYSSTYTSAAQPTLQYATAPKPPKTSIFAANSTWYQPGNVRCTYKNCTFTGSSKTVEIHMMDRHLIYPPGWEKRKKTQDWDADPSFKGKSIPIQGTKILLDTPAAVEAWIAERKKRWPTSERVEEKKRKLEEATARGQFTAEELGLFSKKRRRVEDDNHVNNGRGRGMRGRGRGGRRGGFADIGLRGRGTMNEKQSKEINKPEAMDDATVPTPQAPTLPMTNTADSSLSDDSDDDSEPEVVSSKVSSKVDTIASHQTNTDALVEDPKPAPKETKPPVLNRQPRQPKRPPPNPFAPKTSLLRNLLLPEIRMTVSNLSQAIRFIVDNDFLRDVEVKPGEADEALIKVESSTTIDTDSQSSSA</sequence>
<dbReference type="GO" id="GO:0003723">
    <property type="term" value="F:RNA binding"/>
    <property type="evidence" value="ECO:0007669"/>
    <property type="project" value="InterPro"/>
</dbReference>